<dbReference type="GO" id="GO:0031267">
    <property type="term" value="F:small GTPase binding"/>
    <property type="evidence" value="ECO:0007669"/>
    <property type="project" value="InterPro"/>
</dbReference>
<dbReference type="Pfam" id="PF19282">
    <property type="entry name" value="Exportin-T"/>
    <property type="match status" value="1"/>
</dbReference>
<dbReference type="RefSeq" id="XP_023930384.1">
    <property type="nucleotide sequence ID" value="XM_024074616.1"/>
</dbReference>
<dbReference type="GO" id="GO:0005643">
    <property type="term" value="C:nuclear pore"/>
    <property type="evidence" value="ECO:0007669"/>
    <property type="project" value="TreeGrafter"/>
</dbReference>
<evidence type="ECO:0000313" key="13">
    <source>
        <dbReference type="Proteomes" id="UP000085678"/>
    </source>
</evidence>
<evidence type="ECO:0000256" key="9">
    <source>
        <dbReference type="ARBA" id="ARBA00032199"/>
    </source>
</evidence>
<evidence type="ECO:0000256" key="8">
    <source>
        <dbReference type="ARBA" id="ARBA00029784"/>
    </source>
</evidence>
<evidence type="ECO:0000256" key="4">
    <source>
        <dbReference type="ARBA" id="ARBA00022490"/>
    </source>
</evidence>
<dbReference type="GO" id="GO:0071528">
    <property type="term" value="P:tRNA re-export from nucleus"/>
    <property type="evidence" value="ECO:0007669"/>
    <property type="project" value="UniProtKB-UniRule"/>
</dbReference>
<comment type="similarity">
    <text evidence="10">Belongs to the exportin family.</text>
</comment>
<gene>
    <name evidence="14 15" type="primary">LOC112041422</name>
</gene>
<dbReference type="GO" id="GO:0005737">
    <property type="term" value="C:cytoplasm"/>
    <property type="evidence" value="ECO:0007669"/>
    <property type="project" value="UniProtKB-SubCell"/>
</dbReference>
<evidence type="ECO:0000256" key="5">
    <source>
        <dbReference type="ARBA" id="ARBA00022555"/>
    </source>
</evidence>
<dbReference type="Gene3D" id="1.25.10.10">
    <property type="entry name" value="Leucine-rich Repeat Variant"/>
    <property type="match status" value="1"/>
</dbReference>
<dbReference type="PANTHER" id="PTHR15952:SF11">
    <property type="entry name" value="EXPORTIN-T"/>
    <property type="match status" value="1"/>
</dbReference>
<keyword evidence="4 10" id="KW-0963">Cytoplasm</keyword>
<evidence type="ECO:0000256" key="7">
    <source>
        <dbReference type="ARBA" id="ARBA00023242"/>
    </source>
</evidence>
<dbReference type="OrthoDB" id="26399at2759"/>
<feature type="domain" description="Exportin-1/Importin-beta-like" evidence="11">
    <location>
        <begin position="101"/>
        <end position="249"/>
    </location>
</feature>
<name>A0A2R2MJK7_LINAN</name>
<dbReference type="AlphaFoldDB" id="A0A2R2MJK7"/>
<dbReference type="Proteomes" id="UP000085678">
    <property type="component" value="Unplaced"/>
</dbReference>
<dbReference type="GO" id="GO:0016363">
    <property type="term" value="C:nuclear matrix"/>
    <property type="evidence" value="ECO:0007669"/>
    <property type="project" value="TreeGrafter"/>
</dbReference>
<dbReference type="InterPro" id="IPR040017">
    <property type="entry name" value="XPOT"/>
</dbReference>
<dbReference type="InterPro" id="IPR011989">
    <property type="entry name" value="ARM-like"/>
</dbReference>
<dbReference type="GeneID" id="112041422"/>
<keyword evidence="13" id="KW-1185">Reference proteome</keyword>
<dbReference type="SUPFAM" id="SSF48371">
    <property type="entry name" value="ARM repeat"/>
    <property type="match status" value="1"/>
</dbReference>
<evidence type="ECO:0000259" key="11">
    <source>
        <dbReference type="Pfam" id="PF08389"/>
    </source>
</evidence>
<accession>A0A2R2MJK7</accession>
<dbReference type="GO" id="GO:0000049">
    <property type="term" value="F:tRNA binding"/>
    <property type="evidence" value="ECO:0007669"/>
    <property type="project" value="UniProtKB-UniRule"/>
</dbReference>
<protein>
    <recommendedName>
        <fullName evidence="2 10">Exportin-T</fullName>
    </recommendedName>
    <alternativeName>
        <fullName evidence="8 10">Exportin(tRNA)</fullName>
    </alternativeName>
    <alternativeName>
        <fullName evidence="9 10">tRNA exportin</fullName>
    </alternativeName>
</protein>
<dbReference type="STRING" id="7574.A0A2R2MJK7"/>
<keyword evidence="3 10" id="KW-0813">Transport</keyword>
<keyword evidence="7 10" id="KW-0539">Nucleus</keyword>
<dbReference type="PANTHER" id="PTHR15952">
    <property type="entry name" value="EXPORTIN-T/LOS1"/>
    <property type="match status" value="1"/>
</dbReference>
<comment type="subcellular location">
    <subcellularLocation>
        <location evidence="1 10">Cytoplasm</location>
    </subcellularLocation>
    <subcellularLocation>
        <location evidence="10">Nucleus</location>
    </subcellularLocation>
    <text evidence="10">Shuttles between the nucleus and the cytoplasm.</text>
</comment>
<dbReference type="RefSeq" id="XP_023930385.1">
    <property type="nucleotide sequence ID" value="XM_024074617.1"/>
</dbReference>
<proteinExistence type="inferred from homology"/>
<evidence type="ECO:0000256" key="10">
    <source>
        <dbReference type="RuleBase" id="RU366037"/>
    </source>
</evidence>
<evidence type="ECO:0000256" key="2">
    <source>
        <dbReference type="ARBA" id="ARBA00018928"/>
    </source>
</evidence>
<dbReference type="KEGG" id="lak:112041422"/>
<evidence type="ECO:0000259" key="12">
    <source>
        <dbReference type="Pfam" id="PF19282"/>
    </source>
</evidence>
<organism evidence="13 14">
    <name type="scientific">Lingula anatina</name>
    <name type="common">Brachiopod</name>
    <name type="synonym">Lingula unguis</name>
    <dbReference type="NCBI Taxonomy" id="7574"/>
    <lineage>
        <taxon>Eukaryota</taxon>
        <taxon>Metazoa</taxon>
        <taxon>Spiralia</taxon>
        <taxon>Lophotrochozoa</taxon>
        <taxon>Brachiopoda</taxon>
        <taxon>Linguliformea</taxon>
        <taxon>Lingulata</taxon>
        <taxon>Lingulida</taxon>
        <taxon>Linguloidea</taxon>
        <taxon>Lingulidae</taxon>
        <taxon>Lingula</taxon>
    </lineage>
</organism>
<dbReference type="InterPro" id="IPR013598">
    <property type="entry name" value="Exportin-1/Importin-b-like"/>
</dbReference>
<dbReference type="InterPro" id="IPR016024">
    <property type="entry name" value="ARM-type_fold"/>
</dbReference>
<dbReference type="Pfam" id="PF08389">
    <property type="entry name" value="Xpo1"/>
    <property type="match status" value="1"/>
</dbReference>
<sequence length="966" mass="109882">MEEVALQGLDPQVNDPAARALTLQYFEQLKASEDGWRLCAASLTSGRYHSNDHIQFFCYQVIEHFLKTSYVSASPVVQRECKTFLMTVLQLQSQDTTKNKTFLRNKVAQVLSLAFVCDYPQRWPSFFQDLLQLLSMGPLAVDMYLKVLVAIDSEVVDRDIVHTQQETERNTMIKDTMRVDCVAQLVDSWYQIITGYESSNPETVCLCLDIIGKYVSWIDINMIANNKFVEVLIRFMRMNLLRESACDCIHEIISKGMDPVAKTKLIESFTNVLDSAGVIHPTEDEEGDFVAKLSKLVNGMGLQLIQAWQKLVKAGDSASSNVTMQAFEHKVPLMFRFLGDEDDDVSGAIITFAHDYISVLKQVKTLSEKQRQNIEGLLFVVVKKLKYDESYNFDQEGEEEAMFQEYRKQLKTIFNNLAQLDNQLIVAAVHSLVASTLQNWRNMEHQEVEVAIYLLYILGETIPPTQGPQFRDASQSKTTALQEMMRLLVTCGVSHTPHTAVTLQMFETIVRYEKFFLSEPRHIPAILTAFLDERGLHNKSKSVRSRVSYLFSRFIKGIRAHVQSYENVQEILTRIADLLVLNTPDNGLQISLTSVDKLFMYETAGTVIVSGYFPPEKKAELMKALLAPIVSKFDSIYSKMCAETDETKQFGFAQSLSHAMNFASRASKAFSNQQTMRQCSCVEPFTETLQIFLHVLNTPCHRQLLQTGVRQYLHRMVVCLESEILPYVPLAMEQLLKDAEAKELYDFLPLMNQVISKFKKEIVPFLQQIFMPVVTTIFQALNKPSDQLDQIAAAEKKLLHKGYFGFISTILNQDVAEILTLQESHNLYNILVTVVQGAVDFPDPSAQKLCFQILKKTIELWGDPGSLSGFEDFIYKNVVPACFMAPMKSTFDLKDAQTVLALGESGLVLKTVLEKRGDEFVVFLQTKYLPEVNMTPENIQEYTEALKSDPKIFKSYLKAFFARFKS</sequence>
<feature type="domain" description="Exportin-T C-terminal" evidence="12">
    <location>
        <begin position="322"/>
        <end position="963"/>
    </location>
</feature>
<evidence type="ECO:0000313" key="15">
    <source>
        <dbReference type="RefSeq" id="XP_023930385.1"/>
    </source>
</evidence>
<keyword evidence="6 10" id="KW-0694">RNA-binding</keyword>
<reference evidence="14 15" key="1">
    <citation type="submission" date="2025-04" db="UniProtKB">
        <authorList>
            <consortium name="RefSeq"/>
        </authorList>
    </citation>
    <scope>IDENTIFICATION</scope>
    <source>
        <tissue evidence="14 15">Gonads</tissue>
    </source>
</reference>
<evidence type="ECO:0000256" key="1">
    <source>
        <dbReference type="ARBA" id="ARBA00004496"/>
    </source>
</evidence>
<evidence type="ECO:0000256" key="6">
    <source>
        <dbReference type="ARBA" id="ARBA00022884"/>
    </source>
</evidence>
<keyword evidence="5 10" id="KW-0820">tRNA-binding</keyword>
<evidence type="ECO:0000256" key="3">
    <source>
        <dbReference type="ARBA" id="ARBA00022448"/>
    </source>
</evidence>
<evidence type="ECO:0000313" key="14">
    <source>
        <dbReference type="RefSeq" id="XP_023930384.1"/>
    </source>
</evidence>
<dbReference type="FunFam" id="1.25.10.10:FF:000105">
    <property type="entry name" value="Exportin for tRNA"/>
    <property type="match status" value="1"/>
</dbReference>
<dbReference type="InterPro" id="IPR045546">
    <property type="entry name" value="Exportin-T_C"/>
</dbReference>
<comment type="function">
    <text evidence="10">tRNA nucleus export receptor which facilitates tRNA translocation across the nuclear pore complex.</text>
</comment>